<comment type="caution">
    <text evidence="3">The sequence shown here is derived from an EMBL/GenBank/DDBJ whole genome shotgun (WGS) entry which is preliminary data.</text>
</comment>
<dbReference type="Proteomes" id="UP000298030">
    <property type="component" value="Unassembled WGS sequence"/>
</dbReference>
<sequence>MTTYSPPEIVRSYRLRNMTDLVMEAQSLHTLTDDTDESSRCIYHFDYQCQGLKKWAWPCYLGRDGISTPVPPDELEEHSRDYVFQTPCCPCAYLRGVAYTPTKITLLESINDIRNDPLKRPFVGEYVTECTTGACEYFVVLERFYGSDAVPHRLSEKHVRRFNPDLFAFIKSRGQDITPVTKVSGFRHVLLPPQSKGFDRGPNKLKRSRGEGDEGAGAPLDGVDDEQMDNLMKAGLAENEFWELFIQCATCGHVLPRAAYPYAHRCAKKVKVAEGDLCLRDTDFLEVMAAEADEEDRAEQEEIEELDRQLDILRAAMHPGSRTRQRLHVSRSSE</sequence>
<feature type="coiled-coil region" evidence="1">
    <location>
        <begin position="289"/>
        <end position="316"/>
    </location>
</feature>
<dbReference type="AlphaFoldDB" id="A0A4Y7SBS4"/>
<evidence type="ECO:0000313" key="3">
    <source>
        <dbReference type="EMBL" id="TEB19078.1"/>
    </source>
</evidence>
<protein>
    <submittedName>
        <fullName evidence="3">Uncharacterized protein</fullName>
    </submittedName>
</protein>
<evidence type="ECO:0000313" key="4">
    <source>
        <dbReference type="Proteomes" id="UP000298030"/>
    </source>
</evidence>
<keyword evidence="1" id="KW-0175">Coiled coil</keyword>
<proteinExistence type="predicted"/>
<name>A0A4Y7SBS4_COPMI</name>
<reference evidence="3 4" key="1">
    <citation type="journal article" date="2019" name="Nat. Ecol. Evol.">
        <title>Megaphylogeny resolves global patterns of mushroom evolution.</title>
        <authorList>
            <person name="Varga T."/>
            <person name="Krizsan K."/>
            <person name="Foldi C."/>
            <person name="Dima B."/>
            <person name="Sanchez-Garcia M."/>
            <person name="Sanchez-Ramirez S."/>
            <person name="Szollosi G.J."/>
            <person name="Szarkandi J.G."/>
            <person name="Papp V."/>
            <person name="Albert L."/>
            <person name="Andreopoulos W."/>
            <person name="Angelini C."/>
            <person name="Antonin V."/>
            <person name="Barry K.W."/>
            <person name="Bougher N.L."/>
            <person name="Buchanan P."/>
            <person name="Buyck B."/>
            <person name="Bense V."/>
            <person name="Catcheside P."/>
            <person name="Chovatia M."/>
            <person name="Cooper J."/>
            <person name="Damon W."/>
            <person name="Desjardin D."/>
            <person name="Finy P."/>
            <person name="Geml J."/>
            <person name="Haridas S."/>
            <person name="Hughes K."/>
            <person name="Justo A."/>
            <person name="Karasinski D."/>
            <person name="Kautmanova I."/>
            <person name="Kiss B."/>
            <person name="Kocsube S."/>
            <person name="Kotiranta H."/>
            <person name="LaButti K.M."/>
            <person name="Lechner B.E."/>
            <person name="Liimatainen K."/>
            <person name="Lipzen A."/>
            <person name="Lukacs Z."/>
            <person name="Mihaltcheva S."/>
            <person name="Morgado L.N."/>
            <person name="Niskanen T."/>
            <person name="Noordeloos M.E."/>
            <person name="Ohm R.A."/>
            <person name="Ortiz-Santana B."/>
            <person name="Ovrebo C."/>
            <person name="Racz N."/>
            <person name="Riley R."/>
            <person name="Savchenko A."/>
            <person name="Shiryaev A."/>
            <person name="Soop K."/>
            <person name="Spirin V."/>
            <person name="Szebenyi C."/>
            <person name="Tomsovsky M."/>
            <person name="Tulloss R.E."/>
            <person name="Uehling J."/>
            <person name="Grigoriev I.V."/>
            <person name="Vagvolgyi C."/>
            <person name="Papp T."/>
            <person name="Martin F.M."/>
            <person name="Miettinen O."/>
            <person name="Hibbett D.S."/>
            <person name="Nagy L.G."/>
        </authorList>
    </citation>
    <scope>NUCLEOTIDE SEQUENCE [LARGE SCALE GENOMIC DNA]</scope>
    <source>
        <strain evidence="3 4">FP101781</strain>
    </source>
</reference>
<accession>A0A4Y7SBS4</accession>
<evidence type="ECO:0000256" key="1">
    <source>
        <dbReference type="SAM" id="Coils"/>
    </source>
</evidence>
<feature type="compositionally biased region" description="Basic and acidic residues" evidence="2">
    <location>
        <begin position="197"/>
        <end position="212"/>
    </location>
</feature>
<dbReference type="OrthoDB" id="2875868at2759"/>
<feature type="region of interest" description="Disordered" evidence="2">
    <location>
        <begin position="193"/>
        <end position="224"/>
    </location>
</feature>
<evidence type="ECO:0000256" key="2">
    <source>
        <dbReference type="SAM" id="MobiDB-lite"/>
    </source>
</evidence>
<gene>
    <name evidence="3" type="ORF">FA13DRAFT_1802630</name>
</gene>
<dbReference type="EMBL" id="QPFP01000208">
    <property type="protein sequence ID" value="TEB19078.1"/>
    <property type="molecule type" value="Genomic_DNA"/>
</dbReference>
<organism evidence="3 4">
    <name type="scientific">Coprinellus micaceus</name>
    <name type="common">Glistening ink-cap mushroom</name>
    <name type="synonym">Coprinus micaceus</name>
    <dbReference type="NCBI Taxonomy" id="71717"/>
    <lineage>
        <taxon>Eukaryota</taxon>
        <taxon>Fungi</taxon>
        <taxon>Dikarya</taxon>
        <taxon>Basidiomycota</taxon>
        <taxon>Agaricomycotina</taxon>
        <taxon>Agaricomycetes</taxon>
        <taxon>Agaricomycetidae</taxon>
        <taxon>Agaricales</taxon>
        <taxon>Agaricineae</taxon>
        <taxon>Psathyrellaceae</taxon>
        <taxon>Coprinellus</taxon>
    </lineage>
</organism>
<keyword evidence="4" id="KW-1185">Reference proteome</keyword>